<dbReference type="GO" id="GO:0005576">
    <property type="term" value="C:extracellular region"/>
    <property type="evidence" value="ECO:0007669"/>
    <property type="project" value="TreeGrafter"/>
</dbReference>
<dbReference type="EC" id="3.5.1.23" evidence="5"/>
<dbReference type="EMBL" id="DS017016">
    <property type="protein sequence ID" value="KMU89943.1"/>
    <property type="molecule type" value="Genomic_DNA"/>
</dbReference>
<evidence type="ECO:0000256" key="4">
    <source>
        <dbReference type="PIRSR" id="PIRSR606823-2"/>
    </source>
</evidence>
<dbReference type="GO" id="GO:0042759">
    <property type="term" value="P:long-chain fatty acid biosynthetic process"/>
    <property type="evidence" value="ECO:0007669"/>
    <property type="project" value="TreeGrafter"/>
</dbReference>
<proteinExistence type="inferred from homology"/>
<feature type="domain" description="Neutral/alkaline non-lysosomal ceramidase N-terminal" evidence="6">
    <location>
        <begin position="57"/>
        <end position="581"/>
    </location>
</feature>
<evidence type="ECO:0000313" key="9">
    <source>
        <dbReference type="Proteomes" id="UP000054563"/>
    </source>
</evidence>
<evidence type="ECO:0000313" key="8">
    <source>
        <dbReference type="EMBL" id="KMU89943.1"/>
    </source>
</evidence>
<feature type="binding site" evidence="4">
    <location>
        <position position="155"/>
    </location>
    <ligand>
        <name>Zn(2+)</name>
        <dbReference type="ChEBI" id="CHEBI:29105"/>
    </ligand>
</feature>
<feature type="domain" description="Neutral/alkaline non-lysosomal ceramidase C-terminal" evidence="7">
    <location>
        <begin position="585"/>
        <end position="758"/>
    </location>
</feature>
<feature type="active site" description="Nucleophile" evidence="3">
    <location>
        <position position="315"/>
    </location>
</feature>
<protein>
    <recommendedName>
        <fullName evidence="5">Neutral ceramidase</fullName>
        <ecNumber evidence="5">3.5.1.23</ecNumber>
    </recommendedName>
</protein>
<sequence length="760" mass="84023">MARLGIITCLVSFFLGTFFVIQLLSNPGVSQQRRWLRFPSSQRAGRARYGDIDDDVYLLGVGKADITGDAGLSPRSSSWAMRIRSKSAPDFARRLYSRAFIVGSRENPENRFVYIVLDTVAGDTAIRDGILKGLAELGGEYVHYGQHNLALTGTHSHAGPGAWLNSLIPQISTNGFNKESYQAIVDGTILSIKRAHESLAPGRLSFASGQLDNTSINRSPFAYLANPEEERARYNGDTEKQFSLLRFDREEDDKTIGVLTFYSVHGTSLYRNNTLVSGDNKGVASYLFERGVRHDHRFAEDFVAGFSQSSVGDVSPNIEGAFCEDTGLPCKFEDSTCNGKAVLCHGRGPFFREKDEGSKSCFEIGRRQFFAALNLYGKMDRQTVRGSSAVSSFHTFQDFSKYKFISPFNKSRELTSCSAALGFAFAGGTTDGPGYFDFTQNGTDSPSTRNPLWNFARDLLHPPTKQQKECHSPKKILLDVGELHFPYQWTPNIVDIQLLRVGQVVIIVSSGEVSTMAGRRWREAVAKTAKHALDISEPIVLLGGPANTYVHYITTEEEYGIQRYEGASTLHGPHTLAAHVNLTLTYLPNLAEDATSLPPVPPGPSPEVNTNRSMSFILPVVLDTPPIQKNFGDVLSGPSSDQVFRPGDIVKTKFVAANPRNNFRLEGTFAAVERQTGRNTWEVVRDDSDWNLVYHWGRKSPGLSSSAVTIEWEIENDYYSIGSPRVQSGTYRMIYYGDAKGWDGKIRGFKGTGPSFKVSA</sequence>
<keyword evidence="4" id="KW-0479">Metal-binding</keyword>
<dbReference type="PANTHER" id="PTHR12670:SF1">
    <property type="entry name" value="NEUTRAL CERAMIDASE"/>
    <property type="match status" value="1"/>
</dbReference>
<dbReference type="GO" id="GO:0046872">
    <property type="term" value="F:metal ion binding"/>
    <property type="evidence" value="ECO:0007669"/>
    <property type="project" value="UniProtKB-KW"/>
</dbReference>
<evidence type="ECO:0000259" key="6">
    <source>
        <dbReference type="Pfam" id="PF04734"/>
    </source>
</evidence>
<feature type="binding site" evidence="4">
    <location>
        <position position="265"/>
    </location>
    <ligand>
        <name>Zn(2+)</name>
        <dbReference type="ChEBI" id="CHEBI:29105"/>
    </ligand>
</feature>
<evidence type="ECO:0000256" key="5">
    <source>
        <dbReference type="RuleBase" id="RU366019"/>
    </source>
</evidence>
<reference evidence="9" key="1">
    <citation type="journal article" date="2010" name="Genome Res.">
        <title>Population genomic sequencing of Coccidioides fungi reveals recent hybridization and transposon control.</title>
        <authorList>
            <person name="Neafsey D.E."/>
            <person name="Barker B.M."/>
            <person name="Sharpton T.J."/>
            <person name="Stajich J.E."/>
            <person name="Park D.J."/>
            <person name="Whiston E."/>
            <person name="Hung C.-Y."/>
            <person name="McMahan C."/>
            <person name="White J."/>
            <person name="Sykes S."/>
            <person name="Heiman D."/>
            <person name="Young S."/>
            <person name="Zeng Q."/>
            <person name="Abouelleil A."/>
            <person name="Aftuck L."/>
            <person name="Bessette D."/>
            <person name="Brown A."/>
            <person name="FitzGerald M."/>
            <person name="Lui A."/>
            <person name="Macdonald J.P."/>
            <person name="Priest M."/>
            <person name="Orbach M.J."/>
            <person name="Galgiani J.N."/>
            <person name="Kirkland T.N."/>
            <person name="Cole G.T."/>
            <person name="Birren B.W."/>
            <person name="Henn M.R."/>
            <person name="Taylor J.W."/>
            <person name="Rounsley S.D."/>
        </authorList>
    </citation>
    <scope>NUCLEOTIDE SEQUENCE [LARGE SCALE GENOMIC DNA]</scope>
    <source>
        <strain evidence="9">H538.4</strain>
    </source>
</reference>
<name>A0A0J8UQT6_COCIT</name>
<gene>
    <name evidence="8" type="ORF">CIHG_07626</name>
</gene>
<keyword evidence="4" id="KW-0862">Zinc</keyword>
<keyword evidence="2 5" id="KW-0378">Hydrolase</keyword>
<dbReference type="GO" id="GO:0046512">
    <property type="term" value="P:sphingosine biosynthetic process"/>
    <property type="evidence" value="ECO:0007669"/>
    <property type="project" value="TreeGrafter"/>
</dbReference>
<organism evidence="8 9">
    <name type="scientific">Coccidioides immitis H538.4</name>
    <dbReference type="NCBI Taxonomy" id="396776"/>
    <lineage>
        <taxon>Eukaryota</taxon>
        <taxon>Fungi</taxon>
        <taxon>Dikarya</taxon>
        <taxon>Ascomycota</taxon>
        <taxon>Pezizomycotina</taxon>
        <taxon>Eurotiomycetes</taxon>
        <taxon>Eurotiomycetidae</taxon>
        <taxon>Onygenales</taxon>
        <taxon>Onygenaceae</taxon>
        <taxon>Coccidioides</taxon>
    </lineage>
</organism>
<dbReference type="InterPro" id="IPR031329">
    <property type="entry name" value="NEUT/ALK_ceramidase_N"/>
</dbReference>
<comment type="catalytic activity">
    <reaction evidence="5">
        <text>an N-acylsphing-4-enine + H2O = sphing-4-enine + a fatty acid</text>
        <dbReference type="Rhea" id="RHEA:20856"/>
        <dbReference type="ChEBI" id="CHEBI:15377"/>
        <dbReference type="ChEBI" id="CHEBI:28868"/>
        <dbReference type="ChEBI" id="CHEBI:52639"/>
        <dbReference type="ChEBI" id="CHEBI:57756"/>
        <dbReference type="EC" id="3.5.1.23"/>
    </reaction>
</comment>
<dbReference type="GO" id="GO:0017040">
    <property type="term" value="F:N-acylsphingosine amidohydrolase activity"/>
    <property type="evidence" value="ECO:0007669"/>
    <property type="project" value="UniProtKB-UniRule"/>
</dbReference>
<dbReference type="GO" id="GO:0046514">
    <property type="term" value="P:ceramide catabolic process"/>
    <property type="evidence" value="ECO:0007669"/>
    <property type="project" value="InterPro"/>
</dbReference>
<dbReference type="GO" id="GO:0016020">
    <property type="term" value="C:membrane"/>
    <property type="evidence" value="ECO:0007669"/>
    <property type="project" value="GOC"/>
</dbReference>
<keyword evidence="5" id="KW-0746">Sphingolipid metabolism</keyword>
<comment type="similarity">
    <text evidence="1 5">Belongs to the neutral ceramidase family.</text>
</comment>
<dbReference type="Gene3D" id="2.60.40.2300">
    <property type="entry name" value="Neutral/alkaline non-lysosomal ceramidase, C-terminal domain"/>
    <property type="match status" value="1"/>
</dbReference>
<dbReference type="eggNOG" id="KOG2232">
    <property type="taxonomic scope" value="Eukaryota"/>
</dbReference>
<feature type="binding site" evidence="4">
    <location>
        <position position="552"/>
    </location>
    <ligand>
        <name>Zn(2+)</name>
        <dbReference type="ChEBI" id="CHEBI:29105"/>
    </ligand>
</feature>
<dbReference type="PANTHER" id="PTHR12670">
    <property type="entry name" value="CERAMIDASE"/>
    <property type="match status" value="1"/>
</dbReference>
<feature type="binding site" evidence="4">
    <location>
        <position position="512"/>
    </location>
    <ligand>
        <name>Zn(2+)</name>
        <dbReference type="ChEBI" id="CHEBI:29105"/>
    </ligand>
</feature>
<dbReference type="VEuPathDB" id="FungiDB:CIHG_07626"/>
<dbReference type="OrthoDB" id="191371at2759"/>
<keyword evidence="5" id="KW-0443">Lipid metabolism</keyword>
<dbReference type="InterPro" id="IPR038445">
    <property type="entry name" value="NCDase_C_sf"/>
</dbReference>
<accession>A0A0J8UQT6</accession>
<dbReference type="STRING" id="396776.A0A0J8UQT6"/>
<evidence type="ECO:0000256" key="2">
    <source>
        <dbReference type="ARBA" id="ARBA00022801"/>
    </source>
</evidence>
<dbReference type="InterPro" id="IPR006823">
    <property type="entry name" value="Ceramidase_alk"/>
</dbReference>
<dbReference type="InterPro" id="IPR031331">
    <property type="entry name" value="NEUT/ALK_ceramidase_C"/>
</dbReference>
<evidence type="ECO:0000259" key="7">
    <source>
        <dbReference type="Pfam" id="PF17048"/>
    </source>
</evidence>
<dbReference type="Proteomes" id="UP000054563">
    <property type="component" value="Unassembled WGS sequence"/>
</dbReference>
<comment type="cofactor">
    <cofactor evidence="4">
        <name>Zn(2+)</name>
        <dbReference type="ChEBI" id="CHEBI:29105"/>
    </cofactor>
    <text evidence="4">Binds 1 zinc ion per subunit.</text>
</comment>
<evidence type="ECO:0000256" key="1">
    <source>
        <dbReference type="ARBA" id="ARBA00009835"/>
    </source>
</evidence>
<evidence type="ECO:0000256" key="3">
    <source>
        <dbReference type="PIRSR" id="PIRSR606823-1"/>
    </source>
</evidence>
<dbReference type="AlphaFoldDB" id="A0A0J8UQT6"/>
<dbReference type="Pfam" id="PF17048">
    <property type="entry name" value="Ceramidse_alk_C"/>
    <property type="match status" value="1"/>
</dbReference>
<dbReference type="Pfam" id="PF04734">
    <property type="entry name" value="Ceramidase_alk"/>
    <property type="match status" value="1"/>
</dbReference>